<dbReference type="SMART" id="SM00822">
    <property type="entry name" value="PKS_KR"/>
    <property type="match status" value="1"/>
</dbReference>
<gene>
    <name evidence="5" type="ORF">CD30_07605</name>
</gene>
<dbReference type="PRINTS" id="PR00080">
    <property type="entry name" value="SDRFAMILY"/>
</dbReference>
<dbReference type="GO" id="GO:0016616">
    <property type="term" value="F:oxidoreductase activity, acting on the CH-OH group of donors, NAD or NADP as acceptor"/>
    <property type="evidence" value="ECO:0007669"/>
    <property type="project" value="UniProtKB-ARBA"/>
</dbReference>
<dbReference type="AlphaFoldDB" id="A0A0A3J271"/>
<dbReference type="Gene3D" id="3.40.50.720">
    <property type="entry name" value="NAD(P)-binding Rossmann-like Domain"/>
    <property type="match status" value="1"/>
</dbReference>
<evidence type="ECO:0000259" key="4">
    <source>
        <dbReference type="SMART" id="SM00822"/>
    </source>
</evidence>
<evidence type="ECO:0000256" key="2">
    <source>
        <dbReference type="ARBA" id="ARBA00023002"/>
    </source>
</evidence>
<dbReference type="FunFam" id="3.40.50.720:FF:000084">
    <property type="entry name" value="Short-chain dehydrogenase reductase"/>
    <property type="match status" value="1"/>
</dbReference>
<reference evidence="5 6" key="1">
    <citation type="submission" date="2014-02" db="EMBL/GenBank/DDBJ databases">
        <title>Draft genome sequence of Lysinibacillus massiliensis CCUG 49529.</title>
        <authorList>
            <person name="Zhang F."/>
            <person name="Wang G."/>
            <person name="Zhang L."/>
        </authorList>
    </citation>
    <scope>NUCLEOTIDE SEQUENCE [LARGE SCALE GENOMIC DNA]</scope>
    <source>
        <strain evidence="5 6">CCUG 49529</strain>
    </source>
</reference>
<dbReference type="eggNOG" id="COG1028">
    <property type="taxonomic scope" value="Bacteria"/>
</dbReference>
<evidence type="ECO:0000256" key="3">
    <source>
        <dbReference type="RuleBase" id="RU000363"/>
    </source>
</evidence>
<sequence>MRLFDLSGKKAIVTGGNRGIGRAISLGLAEAGAEVIIISRSSAEETIEEISLMGGKASHYLCDLGSREQRELLAQQILEEIDTVDILINNAGIQKRYPSEEFPLEVWDEVLEVNMTAVFHLCKLFGSKMLERGYGKIVNLASVISYQGGLFIPAYAASKAGVMNFTKTLSNEWAGRGVNVNCIAPGYIATEMNSALIADETRNQQILDRLPAKRWGKAEDLIGAAIFLSASASDYVNGITIPVDGGWLGR</sequence>
<evidence type="ECO:0000313" key="6">
    <source>
        <dbReference type="Proteomes" id="UP000030595"/>
    </source>
</evidence>
<dbReference type="InterPro" id="IPR036291">
    <property type="entry name" value="NAD(P)-bd_dom_sf"/>
</dbReference>
<keyword evidence="2" id="KW-0560">Oxidoreductase</keyword>
<dbReference type="InterPro" id="IPR002347">
    <property type="entry name" value="SDR_fam"/>
</dbReference>
<accession>A0A0A3J271</accession>
<protein>
    <recommendedName>
        <fullName evidence="4">Ketoreductase domain-containing protein</fullName>
    </recommendedName>
</protein>
<dbReference type="PANTHER" id="PTHR42760">
    <property type="entry name" value="SHORT-CHAIN DEHYDROGENASES/REDUCTASES FAMILY MEMBER"/>
    <property type="match status" value="1"/>
</dbReference>
<name>A0A0A3J271_9BACL</name>
<dbReference type="EMBL" id="JPVQ01000010">
    <property type="protein sequence ID" value="KGR91124.1"/>
    <property type="molecule type" value="Genomic_DNA"/>
</dbReference>
<keyword evidence="6" id="KW-1185">Reference proteome</keyword>
<dbReference type="Pfam" id="PF00106">
    <property type="entry name" value="adh_short"/>
    <property type="match status" value="1"/>
</dbReference>
<dbReference type="GO" id="GO:0008206">
    <property type="term" value="P:bile acid metabolic process"/>
    <property type="evidence" value="ECO:0007669"/>
    <property type="project" value="UniProtKB-ARBA"/>
</dbReference>
<dbReference type="PANTHER" id="PTHR42760:SF5">
    <property type="entry name" value="2-DEHYDRO-3-DEOXY-D-GLUCONATE 5-DEHYDROGENASE"/>
    <property type="match status" value="1"/>
</dbReference>
<dbReference type="SUPFAM" id="SSF51735">
    <property type="entry name" value="NAD(P)-binding Rossmann-fold domains"/>
    <property type="match status" value="1"/>
</dbReference>
<dbReference type="Proteomes" id="UP000030595">
    <property type="component" value="Unassembled WGS sequence"/>
</dbReference>
<feature type="domain" description="Ketoreductase" evidence="4">
    <location>
        <begin position="9"/>
        <end position="176"/>
    </location>
</feature>
<evidence type="ECO:0000256" key="1">
    <source>
        <dbReference type="ARBA" id="ARBA00006484"/>
    </source>
</evidence>
<dbReference type="PROSITE" id="PS00061">
    <property type="entry name" value="ADH_SHORT"/>
    <property type="match status" value="1"/>
</dbReference>
<comment type="caution">
    <text evidence="5">The sequence shown here is derived from an EMBL/GenBank/DDBJ whole genome shotgun (WGS) entry which is preliminary data.</text>
</comment>
<dbReference type="RefSeq" id="WP_036174720.1">
    <property type="nucleotide sequence ID" value="NZ_AVCZ01000010.1"/>
</dbReference>
<comment type="similarity">
    <text evidence="1 3">Belongs to the short-chain dehydrogenases/reductases (SDR) family.</text>
</comment>
<organism evidence="5 6">
    <name type="scientific">Ureibacillus massiliensis 4400831 = CIP 108448 = CCUG 49529</name>
    <dbReference type="NCBI Taxonomy" id="1211035"/>
    <lineage>
        <taxon>Bacteria</taxon>
        <taxon>Bacillati</taxon>
        <taxon>Bacillota</taxon>
        <taxon>Bacilli</taxon>
        <taxon>Bacillales</taxon>
        <taxon>Caryophanaceae</taxon>
        <taxon>Ureibacillus</taxon>
    </lineage>
</organism>
<dbReference type="InterPro" id="IPR020904">
    <property type="entry name" value="Sc_DH/Rdtase_CS"/>
</dbReference>
<evidence type="ECO:0000313" key="5">
    <source>
        <dbReference type="EMBL" id="KGR91124.1"/>
    </source>
</evidence>
<dbReference type="PRINTS" id="PR00081">
    <property type="entry name" value="GDHRDH"/>
</dbReference>
<dbReference type="OrthoDB" id="9803333at2"/>
<dbReference type="InterPro" id="IPR057326">
    <property type="entry name" value="KR_dom"/>
</dbReference>
<proteinExistence type="inferred from homology"/>